<dbReference type="AlphaFoldDB" id="A0AAV2PWZ7"/>
<proteinExistence type="predicted"/>
<sequence length="131" mass="14661">MHLLDSCSMDSLELAKLDEKVLAGYIIRIKNKSFTDFFIGHIESIEEKYTAGWHNTSQLSDTVVGGRTSLSLSHDDSTVFINIAFVNINMALFGYSRHENGNMIELSENVTGTGQHHLMSSKLHHGPWVSH</sequence>
<dbReference type="EMBL" id="CAXKWB010002048">
    <property type="protein sequence ID" value="CAL4066085.1"/>
    <property type="molecule type" value="Genomic_DNA"/>
</dbReference>
<name>A0AAV2PWZ7_MEGNR</name>
<evidence type="ECO:0000313" key="1">
    <source>
        <dbReference type="EMBL" id="CAL4066085.1"/>
    </source>
</evidence>
<protein>
    <submittedName>
        <fullName evidence="1">Uncharacterized protein</fullName>
    </submittedName>
</protein>
<comment type="caution">
    <text evidence="1">The sequence shown here is derived from an EMBL/GenBank/DDBJ whole genome shotgun (WGS) entry which is preliminary data.</text>
</comment>
<accession>A0AAV2PWZ7</accession>
<dbReference type="Proteomes" id="UP001497623">
    <property type="component" value="Unassembled WGS sequence"/>
</dbReference>
<gene>
    <name evidence="1" type="ORF">MNOR_LOCUS5332</name>
</gene>
<organism evidence="1 2">
    <name type="scientific">Meganyctiphanes norvegica</name>
    <name type="common">Northern krill</name>
    <name type="synonym">Thysanopoda norvegica</name>
    <dbReference type="NCBI Taxonomy" id="48144"/>
    <lineage>
        <taxon>Eukaryota</taxon>
        <taxon>Metazoa</taxon>
        <taxon>Ecdysozoa</taxon>
        <taxon>Arthropoda</taxon>
        <taxon>Crustacea</taxon>
        <taxon>Multicrustacea</taxon>
        <taxon>Malacostraca</taxon>
        <taxon>Eumalacostraca</taxon>
        <taxon>Eucarida</taxon>
        <taxon>Euphausiacea</taxon>
        <taxon>Euphausiidae</taxon>
        <taxon>Meganyctiphanes</taxon>
    </lineage>
</organism>
<keyword evidence="2" id="KW-1185">Reference proteome</keyword>
<reference evidence="1 2" key="1">
    <citation type="submission" date="2024-05" db="EMBL/GenBank/DDBJ databases">
        <authorList>
            <person name="Wallberg A."/>
        </authorList>
    </citation>
    <scope>NUCLEOTIDE SEQUENCE [LARGE SCALE GENOMIC DNA]</scope>
</reference>
<evidence type="ECO:0000313" key="2">
    <source>
        <dbReference type="Proteomes" id="UP001497623"/>
    </source>
</evidence>